<dbReference type="InterPro" id="IPR055414">
    <property type="entry name" value="LRR_R13L4/SHOC2-like"/>
</dbReference>
<keyword evidence="9" id="KW-1185">Reference proteome</keyword>
<dbReference type="OrthoDB" id="676979at2759"/>
<dbReference type="FunFam" id="3.80.10.10:FF:000400">
    <property type="entry name" value="Nuclear pore complex protein NUP107"/>
    <property type="match status" value="1"/>
</dbReference>
<keyword evidence="3" id="KW-0732">Signal</keyword>
<protein>
    <submittedName>
        <fullName evidence="8">Putative LRR receptor-like serine/threonine-protein kinase</fullName>
    </submittedName>
</protein>
<evidence type="ECO:0000313" key="8">
    <source>
        <dbReference type="EMBL" id="RWR97560.1"/>
    </source>
</evidence>
<gene>
    <name evidence="8" type="ORF">CKAN_02700200</name>
</gene>
<feature type="domain" description="Disease resistance R13L4/SHOC-2-like LRR" evidence="7">
    <location>
        <begin position="95"/>
        <end position="269"/>
    </location>
</feature>
<dbReference type="SUPFAM" id="SSF52058">
    <property type="entry name" value="L domain-like"/>
    <property type="match status" value="1"/>
</dbReference>
<dbReference type="PANTHER" id="PTHR48060:SF24">
    <property type="entry name" value="NON-SPECIFIC SERINE_THREONINE PROTEIN KINASE"/>
    <property type="match status" value="1"/>
</dbReference>
<dbReference type="InterPro" id="IPR032675">
    <property type="entry name" value="LRR_dom_sf"/>
</dbReference>
<keyword evidence="4" id="KW-0677">Repeat</keyword>
<proteinExistence type="predicted"/>
<evidence type="ECO:0000256" key="2">
    <source>
        <dbReference type="ARBA" id="ARBA00022614"/>
    </source>
</evidence>
<sequence>MASKEKSLSLFVLLMFGVFQGLLFFKAGAVTPNSVIQEAAESHALLAWKASLEKHSLLHSWSFHNNNATSGESKRNTPCIWFGITCNAAGRVKEINLFSASLKGKLENLSFSSFPDLTILNLSSNALHGTVPTHIGYLTKLSILDLSMNQFFSDLPHSLGNLIKLTTMYIYKHSISGTISQEIRYLRNFIKLDLSQNFLTGSIPLTLRSLTKLTTLSIHENNISNSILQEMGNLKILIDLRMSYNLLTGSIPSTLGNLTKLATLYIGENKVSGFIP</sequence>
<dbReference type="PANTHER" id="PTHR48060">
    <property type="entry name" value="DNA DAMAGE-REPAIR/TOLERATION PROTEIN DRT100"/>
    <property type="match status" value="1"/>
</dbReference>
<evidence type="ECO:0000259" key="6">
    <source>
        <dbReference type="Pfam" id="PF08263"/>
    </source>
</evidence>
<comment type="caution">
    <text evidence="8">The sequence shown here is derived from an EMBL/GenBank/DDBJ whole genome shotgun (WGS) entry which is preliminary data.</text>
</comment>
<evidence type="ECO:0000259" key="7">
    <source>
        <dbReference type="Pfam" id="PF23598"/>
    </source>
</evidence>
<keyword evidence="8" id="KW-0418">Kinase</keyword>
<dbReference type="InterPro" id="IPR053211">
    <property type="entry name" value="DNA_repair-toleration"/>
</dbReference>
<evidence type="ECO:0000256" key="5">
    <source>
        <dbReference type="ARBA" id="ARBA00023136"/>
    </source>
</evidence>
<dbReference type="Pfam" id="PF23598">
    <property type="entry name" value="LRR_14"/>
    <property type="match status" value="1"/>
</dbReference>
<feature type="domain" description="Leucine-rich repeat-containing N-terminal plant-type" evidence="6">
    <location>
        <begin position="40"/>
        <end position="87"/>
    </location>
</feature>
<dbReference type="GO" id="GO:0016301">
    <property type="term" value="F:kinase activity"/>
    <property type="evidence" value="ECO:0007669"/>
    <property type="project" value="UniProtKB-KW"/>
</dbReference>
<dbReference type="Pfam" id="PF08263">
    <property type="entry name" value="LRRNT_2"/>
    <property type="match status" value="1"/>
</dbReference>
<dbReference type="Proteomes" id="UP000283530">
    <property type="component" value="Unassembled WGS sequence"/>
</dbReference>
<keyword evidence="8" id="KW-0675">Receptor</keyword>
<dbReference type="GO" id="GO:0016020">
    <property type="term" value="C:membrane"/>
    <property type="evidence" value="ECO:0007669"/>
    <property type="project" value="UniProtKB-SubCell"/>
</dbReference>
<keyword evidence="5" id="KW-0472">Membrane</keyword>
<dbReference type="InterPro" id="IPR013210">
    <property type="entry name" value="LRR_N_plant-typ"/>
</dbReference>
<dbReference type="AlphaFoldDB" id="A0A3S3R9W8"/>
<comment type="subcellular location">
    <subcellularLocation>
        <location evidence="1">Membrane</location>
    </subcellularLocation>
</comment>
<evidence type="ECO:0000313" key="9">
    <source>
        <dbReference type="Proteomes" id="UP000283530"/>
    </source>
</evidence>
<accession>A0A3S3R9W8</accession>
<organism evidence="8 9">
    <name type="scientific">Cinnamomum micranthum f. kanehirae</name>
    <dbReference type="NCBI Taxonomy" id="337451"/>
    <lineage>
        <taxon>Eukaryota</taxon>
        <taxon>Viridiplantae</taxon>
        <taxon>Streptophyta</taxon>
        <taxon>Embryophyta</taxon>
        <taxon>Tracheophyta</taxon>
        <taxon>Spermatophyta</taxon>
        <taxon>Magnoliopsida</taxon>
        <taxon>Magnoliidae</taxon>
        <taxon>Laurales</taxon>
        <taxon>Lauraceae</taxon>
        <taxon>Cinnamomum</taxon>
    </lineage>
</organism>
<reference evidence="8 9" key="1">
    <citation type="journal article" date="2019" name="Nat. Plants">
        <title>Stout camphor tree genome fills gaps in understanding of flowering plant genome evolution.</title>
        <authorList>
            <person name="Chaw S.M."/>
            <person name="Liu Y.C."/>
            <person name="Wu Y.W."/>
            <person name="Wang H.Y."/>
            <person name="Lin C.I."/>
            <person name="Wu C.S."/>
            <person name="Ke H.M."/>
            <person name="Chang L.Y."/>
            <person name="Hsu C.Y."/>
            <person name="Yang H.T."/>
            <person name="Sudianto E."/>
            <person name="Hsu M.H."/>
            <person name="Wu K.P."/>
            <person name="Wang L.N."/>
            <person name="Leebens-Mack J.H."/>
            <person name="Tsai I.J."/>
        </authorList>
    </citation>
    <scope>NUCLEOTIDE SEQUENCE [LARGE SCALE GENOMIC DNA]</scope>
    <source>
        <strain evidence="9">cv. Chaw 1501</strain>
        <tissue evidence="8">Young leaves</tissue>
    </source>
</reference>
<keyword evidence="8" id="KW-0808">Transferase</keyword>
<name>A0A3S3R9W8_9MAGN</name>
<dbReference type="STRING" id="337451.A0A3S3R9W8"/>
<evidence type="ECO:0000256" key="4">
    <source>
        <dbReference type="ARBA" id="ARBA00022737"/>
    </source>
</evidence>
<evidence type="ECO:0000256" key="1">
    <source>
        <dbReference type="ARBA" id="ARBA00004370"/>
    </source>
</evidence>
<keyword evidence="2" id="KW-0433">Leucine-rich repeat</keyword>
<dbReference type="Gene3D" id="3.80.10.10">
    <property type="entry name" value="Ribonuclease Inhibitor"/>
    <property type="match status" value="2"/>
</dbReference>
<dbReference type="EMBL" id="QPKB01000014">
    <property type="protein sequence ID" value="RWR97560.1"/>
    <property type="molecule type" value="Genomic_DNA"/>
</dbReference>
<evidence type="ECO:0000256" key="3">
    <source>
        <dbReference type="ARBA" id="ARBA00022729"/>
    </source>
</evidence>